<dbReference type="SUPFAM" id="SSF56112">
    <property type="entry name" value="Protein kinase-like (PK-like)"/>
    <property type="match status" value="1"/>
</dbReference>
<dbReference type="AlphaFoldDB" id="A0AAV9G909"/>
<comment type="catalytic activity">
    <reaction evidence="2">
        <text>N(6)-D-ribulosyl-L-lysyl-[protein] + ATP = N(6)-(3-O-phospho-D-ribulosyl)-L-lysyl-[protein] + ADP + H(+)</text>
        <dbReference type="Rhea" id="RHEA:48432"/>
        <dbReference type="Rhea" id="RHEA-COMP:12103"/>
        <dbReference type="Rhea" id="RHEA-COMP:12104"/>
        <dbReference type="ChEBI" id="CHEBI:15378"/>
        <dbReference type="ChEBI" id="CHEBI:30616"/>
        <dbReference type="ChEBI" id="CHEBI:90418"/>
        <dbReference type="ChEBI" id="CHEBI:90420"/>
        <dbReference type="ChEBI" id="CHEBI:456216"/>
        <dbReference type="EC" id="2.7.1.172"/>
    </reaction>
    <physiologicalReaction direction="left-to-right" evidence="2">
        <dbReference type="Rhea" id="RHEA:48433"/>
    </physiologicalReaction>
</comment>
<dbReference type="Gene3D" id="3.90.1200.10">
    <property type="match status" value="1"/>
</dbReference>
<dbReference type="Proteomes" id="UP001321760">
    <property type="component" value="Unassembled WGS sequence"/>
</dbReference>
<proteinExistence type="predicted"/>
<dbReference type="EMBL" id="MU865975">
    <property type="protein sequence ID" value="KAK4444614.1"/>
    <property type="molecule type" value="Genomic_DNA"/>
</dbReference>
<keyword evidence="3" id="KW-0418">Kinase</keyword>
<evidence type="ECO:0000313" key="3">
    <source>
        <dbReference type="EMBL" id="KAK4444614.1"/>
    </source>
</evidence>
<keyword evidence="4" id="KW-1185">Reference proteome</keyword>
<name>A0AAV9G909_9PEZI</name>
<sequence>MGNEHTDYTGDVDVPVEAIQIIDPAVVKKLPPGTEVKSVTAHGASFWTRTARLDAVVDGQPSQYFLKTSYGDRGRKMMSGEFVSMTTIKGVAPHLVPTPIAWGTYETLDGVHFFLCEFRNMTDELPDIETFPVQMAELHRNGTSPDGKFGFSVTTYHGNTPIDHGWHDTWEEYFTNTTKVLLQMEQEAQGPNAEILELSSRLFDKVVPRLLRPLETDGRSIQPALIHGDLWHGNATMDGDTDQPVIFDAASFYAHNEYELGVWRQPWNKIKKPYRLRYYRHFPRSQPEEDFEDRNQLYATRVNILDSILYKGEDSYREMLLTSLRDLVSKFPGGYEEWKAKQDSEPNGVKT</sequence>
<dbReference type="InterPro" id="IPR016477">
    <property type="entry name" value="Fructo-/Ketosamine-3-kinase"/>
</dbReference>
<dbReference type="EC" id="2.7.1.172" evidence="1"/>
<organism evidence="3 4">
    <name type="scientific">Podospora aff. communis PSN243</name>
    <dbReference type="NCBI Taxonomy" id="3040156"/>
    <lineage>
        <taxon>Eukaryota</taxon>
        <taxon>Fungi</taxon>
        <taxon>Dikarya</taxon>
        <taxon>Ascomycota</taxon>
        <taxon>Pezizomycotina</taxon>
        <taxon>Sordariomycetes</taxon>
        <taxon>Sordariomycetidae</taxon>
        <taxon>Sordariales</taxon>
        <taxon>Podosporaceae</taxon>
        <taxon>Podospora</taxon>
    </lineage>
</organism>
<keyword evidence="3" id="KW-0808">Transferase</keyword>
<protein>
    <recommendedName>
        <fullName evidence="1">protein-ribulosamine 3-kinase</fullName>
        <ecNumber evidence="1">2.7.1.172</ecNumber>
    </recommendedName>
</protein>
<evidence type="ECO:0000313" key="4">
    <source>
        <dbReference type="Proteomes" id="UP001321760"/>
    </source>
</evidence>
<dbReference type="PANTHER" id="PTHR12149:SF8">
    <property type="entry name" value="PROTEIN-RIBULOSAMINE 3-KINASE"/>
    <property type="match status" value="1"/>
</dbReference>
<reference evidence="3" key="1">
    <citation type="journal article" date="2023" name="Mol. Phylogenet. Evol.">
        <title>Genome-scale phylogeny and comparative genomics of the fungal order Sordariales.</title>
        <authorList>
            <person name="Hensen N."/>
            <person name="Bonometti L."/>
            <person name="Westerberg I."/>
            <person name="Brannstrom I.O."/>
            <person name="Guillou S."/>
            <person name="Cros-Aarteil S."/>
            <person name="Calhoun S."/>
            <person name="Haridas S."/>
            <person name="Kuo A."/>
            <person name="Mondo S."/>
            <person name="Pangilinan J."/>
            <person name="Riley R."/>
            <person name="LaButti K."/>
            <person name="Andreopoulos B."/>
            <person name="Lipzen A."/>
            <person name="Chen C."/>
            <person name="Yan M."/>
            <person name="Daum C."/>
            <person name="Ng V."/>
            <person name="Clum A."/>
            <person name="Steindorff A."/>
            <person name="Ohm R.A."/>
            <person name="Martin F."/>
            <person name="Silar P."/>
            <person name="Natvig D.O."/>
            <person name="Lalanne C."/>
            <person name="Gautier V."/>
            <person name="Ament-Velasquez S.L."/>
            <person name="Kruys A."/>
            <person name="Hutchinson M.I."/>
            <person name="Powell A.J."/>
            <person name="Barry K."/>
            <person name="Miller A.N."/>
            <person name="Grigoriev I.V."/>
            <person name="Debuchy R."/>
            <person name="Gladieux P."/>
            <person name="Hiltunen Thoren M."/>
            <person name="Johannesson H."/>
        </authorList>
    </citation>
    <scope>NUCLEOTIDE SEQUENCE</scope>
    <source>
        <strain evidence="3">PSN243</strain>
    </source>
</reference>
<gene>
    <name evidence="3" type="ORF">QBC34DRAFT_414938</name>
</gene>
<dbReference type="InterPro" id="IPR011009">
    <property type="entry name" value="Kinase-like_dom_sf"/>
</dbReference>
<dbReference type="Pfam" id="PF03881">
    <property type="entry name" value="Fructosamin_kin"/>
    <property type="match status" value="1"/>
</dbReference>
<dbReference type="PANTHER" id="PTHR12149">
    <property type="entry name" value="FRUCTOSAMINE 3 KINASE-RELATED PROTEIN"/>
    <property type="match status" value="1"/>
</dbReference>
<dbReference type="GO" id="GO:0016301">
    <property type="term" value="F:kinase activity"/>
    <property type="evidence" value="ECO:0007669"/>
    <property type="project" value="UniProtKB-KW"/>
</dbReference>
<reference evidence="3" key="2">
    <citation type="submission" date="2023-05" db="EMBL/GenBank/DDBJ databases">
        <authorList>
            <consortium name="Lawrence Berkeley National Laboratory"/>
            <person name="Steindorff A."/>
            <person name="Hensen N."/>
            <person name="Bonometti L."/>
            <person name="Westerberg I."/>
            <person name="Brannstrom I.O."/>
            <person name="Guillou S."/>
            <person name="Cros-Aarteil S."/>
            <person name="Calhoun S."/>
            <person name="Haridas S."/>
            <person name="Kuo A."/>
            <person name="Mondo S."/>
            <person name="Pangilinan J."/>
            <person name="Riley R."/>
            <person name="Labutti K."/>
            <person name="Andreopoulos B."/>
            <person name="Lipzen A."/>
            <person name="Chen C."/>
            <person name="Yanf M."/>
            <person name="Daum C."/>
            <person name="Ng V."/>
            <person name="Clum A."/>
            <person name="Ohm R."/>
            <person name="Martin F."/>
            <person name="Silar P."/>
            <person name="Natvig D."/>
            <person name="Lalanne C."/>
            <person name="Gautier V."/>
            <person name="Ament-Velasquez S.L."/>
            <person name="Kruys A."/>
            <person name="Hutchinson M.I."/>
            <person name="Powell A.J."/>
            <person name="Barry K."/>
            <person name="Miller A.N."/>
            <person name="Grigoriev I.V."/>
            <person name="Debuchy R."/>
            <person name="Gladieux P."/>
            <person name="Thoren M.H."/>
            <person name="Johannesson H."/>
        </authorList>
    </citation>
    <scope>NUCLEOTIDE SEQUENCE</scope>
    <source>
        <strain evidence="3">PSN243</strain>
    </source>
</reference>
<comment type="caution">
    <text evidence="3">The sequence shown here is derived from an EMBL/GenBank/DDBJ whole genome shotgun (WGS) entry which is preliminary data.</text>
</comment>
<dbReference type="GO" id="GO:0102193">
    <property type="term" value="F:protein-ribulosamine 3-kinase activity"/>
    <property type="evidence" value="ECO:0007669"/>
    <property type="project" value="UniProtKB-EC"/>
</dbReference>
<evidence type="ECO:0000256" key="1">
    <source>
        <dbReference type="ARBA" id="ARBA00011961"/>
    </source>
</evidence>
<evidence type="ECO:0000256" key="2">
    <source>
        <dbReference type="ARBA" id="ARBA00048655"/>
    </source>
</evidence>
<accession>A0AAV9G909</accession>